<dbReference type="EMBL" id="CAFBMK010000001">
    <property type="protein sequence ID" value="CAB4891545.1"/>
    <property type="molecule type" value="Genomic_DNA"/>
</dbReference>
<proteinExistence type="predicted"/>
<accession>A0A6J7FDQ7</accession>
<evidence type="ECO:0000313" key="1">
    <source>
        <dbReference type="EMBL" id="CAB4891545.1"/>
    </source>
</evidence>
<protein>
    <submittedName>
        <fullName evidence="1">Unannotated protein</fullName>
    </submittedName>
</protein>
<gene>
    <name evidence="1" type="ORF">UFOPK3564_00014</name>
</gene>
<reference evidence="1" key="1">
    <citation type="submission" date="2020-05" db="EMBL/GenBank/DDBJ databases">
        <authorList>
            <person name="Chiriac C."/>
            <person name="Salcher M."/>
            <person name="Ghai R."/>
            <person name="Kavagutti S V."/>
        </authorList>
    </citation>
    <scope>NUCLEOTIDE SEQUENCE</scope>
</reference>
<sequence length="118" mass="12869">MPQPTAHPSQVVPTTAVEAAEERLVRDVEELTAVVRAIASPIDVRRVEAHVAVDERRVRSLRALPCRRCASDAADVRRVLVAAYDRLAEAYAATGRDDRRTWAAARAAEERGALTLAA</sequence>
<name>A0A6J7FDQ7_9ZZZZ</name>
<organism evidence="1">
    <name type="scientific">freshwater metagenome</name>
    <dbReference type="NCBI Taxonomy" id="449393"/>
    <lineage>
        <taxon>unclassified sequences</taxon>
        <taxon>metagenomes</taxon>
        <taxon>ecological metagenomes</taxon>
    </lineage>
</organism>
<dbReference type="AlphaFoldDB" id="A0A6J7FDQ7"/>